<keyword evidence="1 4" id="KW-0489">Methyltransferase</keyword>
<keyword evidence="2" id="KW-0808">Transferase</keyword>
<dbReference type="AlphaFoldDB" id="A0AAC9QWV6"/>
<dbReference type="CDD" id="cd02440">
    <property type="entry name" value="AdoMet_MTases"/>
    <property type="match status" value="1"/>
</dbReference>
<dbReference type="KEGG" id="elim:B2M23_17375"/>
<name>A0AAC9QWV6_EUBLI</name>
<gene>
    <name evidence="4" type="ORF">B2M23_17375</name>
</gene>
<evidence type="ECO:0000256" key="1">
    <source>
        <dbReference type="ARBA" id="ARBA00022603"/>
    </source>
</evidence>
<dbReference type="PANTHER" id="PTHR43861:SF1">
    <property type="entry name" value="TRANS-ACONITATE 2-METHYLTRANSFERASE"/>
    <property type="match status" value="1"/>
</dbReference>
<dbReference type="InterPro" id="IPR041698">
    <property type="entry name" value="Methyltransf_25"/>
</dbReference>
<evidence type="ECO:0000259" key="3">
    <source>
        <dbReference type="Pfam" id="PF13649"/>
    </source>
</evidence>
<dbReference type="Gene3D" id="3.40.50.150">
    <property type="entry name" value="Vaccinia Virus protein VP39"/>
    <property type="match status" value="1"/>
</dbReference>
<dbReference type="PANTHER" id="PTHR43861">
    <property type="entry name" value="TRANS-ACONITATE 2-METHYLTRANSFERASE-RELATED"/>
    <property type="match status" value="1"/>
</dbReference>
<dbReference type="SUPFAM" id="SSF53335">
    <property type="entry name" value="S-adenosyl-L-methionine-dependent methyltransferases"/>
    <property type="match status" value="1"/>
</dbReference>
<dbReference type="GO" id="GO:0030798">
    <property type="term" value="F:trans-aconitate 2-methyltransferase activity"/>
    <property type="evidence" value="ECO:0007669"/>
    <property type="project" value="InterPro"/>
</dbReference>
<protein>
    <submittedName>
        <fullName evidence="4">Methyltransferase type 11</fullName>
    </submittedName>
</protein>
<dbReference type="EMBL" id="CP019962">
    <property type="protein sequence ID" value="ARD67194.1"/>
    <property type="molecule type" value="Genomic_DNA"/>
</dbReference>
<accession>A0AAC9QWV6</accession>
<evidence type="ECO:0000313" key="5">
    <source>
        <dbReference type="Proteomes" id="UP000192391"/>
    </source>
</evidence>
<dbReference type="InterPro" id="IPR029063">
    <property type="entry name" value="SAM-dependent_MTases_sf"/>
</dbReference>
<evidence type="ECO:0000313" key="4">
    <source>
        <dbReference type="EMBL" id="ARD67194.1"/>
    </source>
</evidence>
<feature type="domain" description="Methyltransferase" evidence="3">
    <location>
        <begin position="44"/>
        <end position="134"/>
    </location>
</feature>
<evidence type="ECO:0000256" key="2">
    <source>
        <dbReference type="ARBA" id="ARBA00022679"/>
    </source>
</evidence>
<proteinExistence type="predicted"/>
<organism evidence="4 5">
    <name type="scientific">Eubacterium limosum</name>
    <dbReference type="NCBI Taxonomy" id="1736"/>
    <lineage>
        <taxon>Bacteria</taxon>
        <taxon>Bacillati</taxon>
        <taxon>Bacillota</taxon>
        <taxon>Clostridia</taxon>
        <taxon>Eubacteriales</taxon>
        <taxon>Eubacteriaceae</taxon>
        <taxon>Eubacterium</taxon>
    </lineage>
</organism>
<dbReference type="InterPro" id="IPR023149">
    <property type="entry name" value="Trans_acon_MeTrfase_C"/>
</dbReference>
<dbReference type="Pfam" id="PF13649">
    <property type="entry name" value="Methyltransf_25"/>
    <property type="match status" value="1"/>
</dbReference>
<sequence length="266" mass="30338">MDRRFISLRTFEFNGERYARASRHQKEWGSRLISGLRLRGCESILDLGCGDGALTEKLASLVPDGAVLGIDASQGMIDAARKHARDNLSFRQEDINSMDFSDVFDVIFSNAALHWVKDHDLLLKNALAALKPGGLISWNFAGDGTCSHFFEVIRELMKAEPYNACFQEFIWPWHMPSRQDYEDKVRSAGFSEFVVLEEKADRFFSDADEMIRWLDQPTLVPFMDALPETYKSDFRSKAVQAMLLKTQQADGTCFETFRRIKVTAVK</sequence>
<dbReference type="GO" id="GO:0032259">
    <property type="term" value="P:methylation"/>
    <property type="evidence" value="ECO:0007669"/>
    <property type="project" value="UniProtKB-KW"/>
</dbReference>
<dbReference type="Proteomes" id="UP000192391">
    <property type="component" value="Chromosome"/>
</dbReference>
<dbReference type="Gene3D" id="1.10.150.290">
    <property type="entry name" value="S-adenosyl-L-methionine-dependent methyltransferases"/>
    <property type="match status" value="1"/>
</dbReference>
<reference evidence="5" key="1">
    <citation type="journal article" date="2017" name="Sci. Rep.">
        <title>Determination of the Genome and Primary Transcriptome of Syngas Fermenting Eubacterium limosum ATCC 8486.</title>
        <authorList>
            <person name="Song Y."/>
            <person name="Shin J."/>
            <person name="Jeong Y."/>
            <person name="Jin S."/>
            <person name="Lee J.K."/>
            <person name="Kim D.R."/>
            <person name="Kim S.C."/>
            <person name="Cho S."/>
            <person name="Cho B.K."/>
        </authorList>
    </citation>
    <scope>NUCLEOTIDE SEQUENCE [LARGE SCALE GENOMIC DNA]</scope>
    <source>
        <strain evidence="5">ATCC 8486</strain>
    </source>
</reference>